<evidence type="ECO:0000313" key="2">
    <source>
        <dbReference type="Proteomes" id="UP001234297"/>
    </source>
</evidence>
<organism evidence="1 2">
    <name type="scientific">Persea americana</name>
    <name type="common">Avocado</name>
    <dbReference type="NCBI Taxonomy" id="3435"/>
    <lineage>
        <taxon>Eukaryota</taxon>
        <taxon>Viridiplantae</taxon>
        <taxon>Streptophyta</taxon>
        <taxon>Embryophyta</taxon>
        <taxon>Tracheophyta</taxon>
        <taxon>Spermatophyta</taxon>
        <taxon>Magnoliopsida</taxon>
        <taxon>Magnoliidae</taxon>
        <taxon>Laurales</taxon>
        <taxon>Lauraceae</taxon>
        <taxon>Persea</taxon>
    </lineage>
</organism>
<protein>
    <submittedName>
        <fullName evidence="1">Uncharacterized protein</fullName>
    </submittedName>
</protein>
<dbReference type="EMBL" id="CM056810">
    <property type="protein sequence ID" value="KAJ8646065.1"/>
    <property type="molecule type" value="Genomic_DNA"/>
</dbReference>
<dbReference type="Proteomes" id="UP001234297">
    <property type="component" value="Chromosome 2"/>
</dbReference>
<gene>
    <name evidence="1" type="ORF">MRB53_007813</name>
</gene>
<evidence type="ECO:0000313" key="1">
    <source>
        <dbReference type="EMBL" id="KAJ8646065.1"/>
    </source>
</evidence>
<keyword evidence="2" id="KW-1185">Reference proteome</keyword>
<sequence>MEGEGVVVQMRLVLAVMVLAFQAMGPGIVECAFGIELNPCTTTECAAECKKALKEKYLSATCAIWSQGKFCVCLG</sequence>
<reference evidence="1 2" key="1">
    <citation type="journal article" date="2022" name="Hortic Res">
        <title>A haplotype resolved chromosomal level avocado genome allows analysis of novel avocado genes.</title>
        <authorList>
            <person name="Nath O."/>
            <person name="Fletcher S.J."/>
            <person name="Hayward A."/>
            <person name="Shaw L.M."/>
            <person name="Masouleh A.K."/>
            <person name="Furtado A."/>
            <person name="Henry R.J."/>
            <person name="Mitter N."/>
        </authorList>
    </citation>
    <scope>NUCLEOTIDE SEQUENCE [LARGE SCALE GENOMIC DNA]</scope>
    <source>
        <strain evidence="2">cv. Hass</strain>
    </source>
</reference>
<comment type="caution">
    <text evidence="1">The sequence shown here is derived from an EMBL/GenBank/DDBJ whole genome shotgun (WGS) entry which is preliminary data.</text>
</comment>
<accession>A0ACC2MKB6</accession>
<proteinExistence type="predicted"/>
<name>A0ACC2MKB6_PERAE</name>